<sequence>MEFYEASPSASRRPCRYAALYQPRLEHLTSQPLSTEGELSHLVPAIPRRSQWPNANEAFSSQPSASRADDERILIGVMRMFSVGMYEPTVLTEVFRAAPGPILFVLRHPGNYYETDPIPGLNVCVAIRERSKEIFPVDKPNILEIQPSLILNELEKMNGLVVLTMRRLGRRIDVTVVGDFEFRWQGVPGGELKILTLYHFLSEIHRPPSLPGPWTPQMEVLDSTHF</sequence>
<proteinExistence type="predicted"/>
<gene>
    <name evidence="1" type="ORF">F5144DRAFT_569689</name>
</gene>
<accession>A0ACB7PFL9</accession>
<evidence type="ECO:0000313" key="1">
    <source>
        <dbReference type="EMBL" id="KAH6637117.1"/>
    </source>
</evidence>
<evidence type="ECO:0000313" key="2">
    <source>
        <dbReference type="Proteomes" id="UP000724584"/>
    </source>
</evidence>
<name>A0ACB7PFL9_9PEZI</name>
<dbReference type="Proteomes" id="UP000724584">
    <property type="component" value="Unassembled WGS sequence"/>
</dbReference>
<protein>
    <submittedName>
        <fullName evidence="1">Uncharacterized protein</fullName>
    </submittedName>
</protein>
<dbReference type="EMBL" id="JAGIZQ010000003">
    <property type="protein sequence ID" value="KAH6637117.1"/>
    <property type="molecule type" value="Genomic_DNA"/>
</dbReference>
<keyword evidence="2" id="KW-1185">Reference proteome</keyword>
<organism evidence="1 2">
    <name type="scientific">Chaetomium tenue</name>
    <dbReference type="NCBI Taxonomy" id="1854479"/>
    <lineage>
        <taxon>Eukaryota</taxon>
        <taxon>Fungi</taxon>
        <taxon>Dikarya</taxon>
        <taxon>Ascomycota</taxon>
        <taxon>Pezizomycotina</taxon>
        <taxon>Sordariomycetes</taxon>
        <taxon>Sordariomycetidae</taxon>
        <taxon>Sordariales</taxon>
        <taxon>Chaetomiaceae</taxon>
        <taxon>Chaetomium</taxon>
    </lineage>
</organism>
<reference evidence="1 2" key="1">
    <citation type="journal article" date="2021" name="Nat. Commun.">
        <title>Genetic determinants of endophytism in the Arabidopsis root mycobiome.</title>
        <authorList>
            <person name="Mesny F."/>
            <person name="Miyauchi S."/>
            <person name="Thiergart T."/>
            <person name="Pickel B."/>
            <person name="Atanasova L."/>
            <person name="Karlsson M."/>
            <person name="Huettel B."/>
            <person name="Barry K.W."/>
            <person name="Haridas S."/>
            <person name="Chen C."/>
            <person name="Bauer D."/>
            <person name="Andreopoulos W."/>
            <person name="Pangilinan J."/>
            <person name="LaButti K."/>
            <person name="Riley R."/>
            <person name="Lipzen A."/>
            <person name="Clum A."/>
            <person name="Drula E."/>
            <person name="Henrissat B."/>
            <person name="Kohler A."/>
            <person name="Grigoriev I.V."/>
            <person name="Martin F.M."/>
            <person name="Hacquard S."/>
        </authorList>
    </citation>
    <scope>NUCLEOTIDE SEQUENCE [LARGE SCALE GENOMIC DNA]</scope>
    <source>
        <strain evidence="1 2">MPI-SDFR-AT-0079</strain>
    </source>
</reference>
<comment type="caution">
    <text evidence="1">The sequence shown here is derived from an EMBL/GenBank/DDBJ whole genome shotgun (WGS) entry which is preliminary data.</text>
</comment>